<keyword evidence="5 6" id="KW-0326">Glycosidase</keyword>
<dbReference type="Gene3D" id="2.60.40.1180">
    <property type="entry name" value="Golgi alpha-mannosidase II"/>
    <property type="match status" value="1"/>
</dbReference>
<name>A0ABP9RTZ0_9ACTN</name>
<dbReference type="InterPro" id="IPR013738">
    <property type="entry name" value="Beta_galactosidase_Trimer"/>
</dbReference>
<keyword evidence="11" id="KW-1185">Reference proteome</keyword>
<evidence type="ECO:0000256" key="2">
    <source>
        <dbReference type="ARBA" id="ARBA00005940"/>
    </source>
</evidence>
<gene>
    <name evidence="10" type="ORF">GCM10023322_34810</name>
</gene>
<dbReference type="EC" id="3.2.1.23" evidence="3 6"/>
<dbReference type="Pfam" id="PF02449">
    <property type="entry name" value="Glyco_hydro_42"/>
    <property type="match status" value="1"/>
</dbReference>
<comment type="caution">
    <text evidence="10">The sequence shown here is derived from an EMBL/GenBank/DDBJ whole genome shotgun (WGS) entry which is preliminary data.</text>
</comment>
<evidence type="ECO:0000313" key="11">
    <source>
        <dbReference type="Proteomes" id="UP001501570"/>
    </source>
</evidence>
<keyword evidence="4 6" id="KW-0378">Hydrolase</keyword>
<dbReference type="InterPro" id="IPR017853">
    <property type="entry name" value="GH"/>
</dbReference>
<sequence length="680" mass="75946">MNARMAGLRARLRGFAFGGDYNPEQWDRAVWDEDVALMRRAGVNLVTLGVFAWASLEPEPGRFEFGWLDEVMDLLHAGGIAVDLATPTAAPPVWLSHGHPEVLPVMEDGKTFGFGNRLHYDPTSPRYRQHAARITTALAERYSGHPALAMWHISNEYGPIAYTPGAAAAFRDWLRRRYGDDLDALNDAWYTRFWSQRYTSWDQVAPPELPRSWSNPARRLDFQRFASDALRECFISERDIVRSYRDDLPVLTNFMRFYRHADYWRWAAEQDAVALDIYPDPGRDDSRVAAALNFDLMRSLRGQPWILMEQAASAVSQWRVNNVKPPGRMRLGSYQAIAHGADSVMYFQWRASRGGHERFHSAMLPHSGTGARTWREVEALGAELPRIAEALGSGSRAEIAVLFDWDAWWGLETAYGLPRNDFDYPGMVTDHYRPLLEGHFAADVVSFDSDLSRYRVLVVAGAHLVSDGFVARLERFVAAGGTLLCSYFCGVVDPHNQVRQPAYPGAFRGLIGAYIDEYWPARDGETFEVRFADGTTSVCDWWQESIHPESARAVAWYASGSLSGRPAVIQNPFGSGRVVYVGTRLPPATLHDTVLATVRDAGVAPLVEAAPDFVEAARRGNEHAEFLFLLNHSDTRTARVAVPAPGVDLLTGVAVGDHVSLDPLAVAVIRTERQRQPAAT</sequence>
<dbReference type="Pfam" id="PF08533">
    <property type="entry name" value="Glyco_hydro_42C"/>
    <property type="match status" value="1"/>
</dbReference>
<evidence type="ECO:0000313" key="10">
    <source>
        <dbReference type="EMBL" id="GAA5187143.1"/>
    </source>
</evidence>
<feature type="domain" description="Glycoside hydrolase family 42 N-terminal" evidence="7">
    <location>
        <begin position="20"/>
        <end position="385"/>
    </location>
</feature>
<dbReference type="InterPro" id="IPR013739">
    <property type="entry name" value="Beta_galactosidase_C"/>
</dbReference>
<feature type="domain" description="Beta-galactosidase trimerisation" evidence="8">
    <location>
        <begin position="397"/>
        <end position="602"/>
    </location>
</feature>
<comment type="similarity">
    <text evidence="2 6">Belongs to the glycosyl hydrolase 42 family.</text>
</comment>
<dbReference type="Gene3D" id="3.40.50.880">
    <property type="match status" value="1"/>
</dbReference>
<accession>A0ABP9RTZ0</accession>
<evidence type="ECO:0000259" key="9">
    <source>
        <dbReference type="Pfam" id="PF08533"/>
    </source>
</evidence>
<dbReference type="InterPro" id="IPR029062">
    <property type="entry name" value="Class_I_gatase-like"/>
</dbReference>
<dbReference type="InterPro" id="IPR013529">
    <property type="entry name" value="Glyco_hydro_42_N"/>
</dbReference>
<dbReference type="PANTHER" id="PTHR36447">
    <property type="entry name" value="BETA-GALACTOSIDASE GANA"/>
    <property type="match status" value="1"/>
</dbReference>
<evidence type="ECO:0000256" key="5">
    <source>
        <dbReference type="ARBA" id="ARBA00023295"/>
    </source>
</evidence>
<dbReference type="Proteomes" id="UP001501570">
    <property type="component" value="Unassembled WGS sequence"/>
</dbReference>
<dbReference type="CDD" id="cd03143">
    <property type="entry name" value="A4_beta-galactosidase_middle_domain"/>
    <property type="match status" value="1"/>
</dbReference>
<evidence type="ECO:0000259" key="7">
    <source>
        <dbReference type="Pfam" id="PF02449"/>
    </source>
</evidence>
<dbReference type="PANTHER" id="PTHR36447:SF1">
    <property type="entry name" value="BETA-GALACTOSIDASE GANA"/>
    <property type="match status" value="1"/>
</dbReference>
<evidence type="ECO:0000256" key="1">
    <source>
        <dbReference type="ARBA" id="ARBA00001412"/>
    </source>
</evidence>
<evidence type="ECO:0000256" key="4">
    <source>
        <dbReference type="ARBA" id="ARBA00022801"/>
    </source>
</evidence>
<evidence type="ECO:0000259" key="8">
    <source>
        <dbReference type="Pfam" id="PF08532"/>
    </source>
</evidence>
<dbReference type="SUPFAM" id="SSF51445">
    <property type="entry name" value="(Trans)glycosidases"/>
    <property type="match status" value="1"/>
</dbReference>
<dbReference type="PIRSF" id="PIRSF001084">
    <property type="entry name" value="B-galactosidase"/>
    <property type="match status" value="1"/>
</dbReference>
<evidence type="ECO:0000256" key="3">
    <source>
        <dbReference type="ARBA" id="ARBA00012756"/>
    </source>
</evidence>
<dbReference type="InterPro" id="IPR013780">
    <property type="entry name" value="Glyco_hydro_b"/>
</dbReference>
<evidence type="ECO:0000256" key="6">
    <source>
        <dbReference type="PIRNR" id="PIRNR001084"/>
    </source>
</evidence>
<dbReference type="Pfam" id="PF08532">
    <property type="entry name" value="Glyco_hydro_42M"/>
    <property type="match status" value="1"/>
</dbReference>
<dbReference type="EMBL" id="BAABJQ010000009">
    <property type="protein sequence ID" value="GAA5187143.1"/>
    <property type="molecule type" value="Genomic_DNA"/>
</dbReference>
<dbReference type="InterPro" id="IPR003476">
    <property type="entry name" value="Glyco_hydro_42"/>
</dbReference>
<organism evidence="10 11">
    <name type="scientific">Rugosimonospora acidiphila</name>
    <dbReference type="NCBI Taxonomy" id="556531"/>
    <lineage>
        <taxon>Bacteria</taxon>
        <taxon>Bacillati</taxon>
        <taxon>Actinomycetota</taxon>
        <taxon>Actinomycetes</taxon>
        <taxon>Micromonosporales</taxon>
        <taxon>Micromonosporaceae</taxon>
        <taxon>Rugosimonospora</taxon>
    </lineage>
</organism>
<dbReference type="SUPFAM" id="SSF52317">
    <property type="entry name" value="Class I glutamine amidotransferase-like"/>
    <property type="match status" value="1"/>
</dbReference>
<protein>
    <recommendedName>
        <fullName evidence="3 6">Beta-galactosidase</fullName>
        <shortName evidence="6">Beta-gal</shortName>
        <ecNumber evidence="3 6">3.2.1.23</ecNumber>
    </recommendedName>
</protein>
<feature type="domain" description="Beta-galactosidase C-terminal" evidence="9">
    <location>
        <begin position="614"/>
        <end position="670"/>
    </location>
</feature>
<dbReference type="Gene3D" id="3.20.20.80">
    <property type="entry name" value="Glycosidases"/>
    <property type="match status" value="1"/>
</dbReference>
<reference evidence="11" key="1">
    <citation type="journal article" date="2019" name="Int. J. Syst. Evol. Microbiol.">
        <title>The Global Catalogue of Microorganisms (GCM) 10K type strain sequencing project: providing services to taxonomists for standard genome sequencing and annotation.</title>
        <authorList>
            <consortium name="The Broad Institute Genomics Platform"/>
            <consortium name="The Broad Institute Genome Sequencing Center for Infectious Disease"/>
            <person name="Wu L."/>
            <person name="Ma J."/>
        </authorList>
    </citation>
    <scope>NUCLEOTIDE SEQUENCE [LARGE SCALE GENOMIC DNA]</scope>
    <source>
        <strain evidence="11">JCM 18304</strain>
    </source>
</reference>
<proteinExistence type="inferred from homology"/>
<comment type="catalytic activity">
    <reaction evidence="1 6">
        <text>Hydrolysis of terminal non-reducing beta-D-galactose residues in beta-D-galactosides.</text>
        <dbReference type="EC" id="3.2.1.23"/>
    </reaction>
</comment>